<keyword evidence="2" id="KW-1185">Reference proteome</keyword>
<protein>
    <submittedName>
        <fullName evidence="1">Uncharacterized protein</fullName>
    </submittedName>
</protein>
<proteinExistence type="predicted"/>
<dbReference type="AlphaFoldDB" id="A0A4E0QQZ3"/>
<evidence type="ECO:0000313" key="1">
    <source>
        <dbReference type="EMBL" id="TGO03263.1"/>
    </source>
</evidence>
<dbReference type="EMBL" id="JSZA02000030">
    <property type="protein sequence ID" value="TGO03263.1"/>
    <property type="molecule type" value="Genomic_DNA"/>
</dbReference>
<gene>
    <name evidence="1" type="ORF">PN36_09960</name>
</gene>
<dbReference type="Proteomes" id="UP000030428">
    <property type="component" value="Unassembled WGS sequence"/>
</dbReference>
<name>A0A4E0QQZ3_9GAMM</name>
<organism evidence="1 2">
    <name type="scientific">Candidatus Thiomargarita nelsonii</name>
    <dbReference type="NCBI Taxonomy" id="1003181"/>
    <lineage>
        <taxon>Bacteria</taxon>
        <taxon>Pseudomonadati</taxon>
        <taxon>Pseudomonadota</taxon>
        <taxon>Gammaproteobacteria</taxon>
        <taxon>Thiotrichales</taxon>
        <taxon>Thiotrichaceae</taxon>
        <taxon>Thiomargarita</taxon>
    </lineage>
</organism>
<evidence type="ECO:0000313" key="2">
    <source>
        <dbReference type="Proteomes" id="UP000030428"/>
    </source>
</evidence>
<reference evidence="1 2" key="1">
    <citation type="journal article" date="2016" name="Front. Microbiol.">
        <title>Single-Cell (Meta-)Genomics of a Dimorphic Candidatus Thiomargarita nelsonii Reveals Genomic Plasticity.</title>
        <authorList>
            <person name="Flood B.E."/>
            <person name="Fliss P."/>
            <person name="Jones D.S."/>
            <person name="Dick G.J."/>
            <person name="Jain S."/>
            <person name="Kaster A.K."/>
            <person name="Winkel M."/>
            <person name="Mussmann M."/>
            <person name="Bailey J."/>
        </authorList>
    </citation>
    <scope>NUCLEOTIDE SEQUENCE [LARGE SCALE GENOMIC DNA]</scope>
    <source>
        <strain evidence="1">Hydrate Ridge</strain>
    </source>
</reference>
<sequence length="62" mass="7201">MALTLRLLFKSFKSLRCCYYFANLIKITDDHIFLIFDCSEPACGSNEIQINANHQNNTNDRD</sequence>
<accession>A0A4E0QQZ3</accession>
<comment type="caution">
    <text evidence="1">The sequence shown here is derived from an EMBL/GenBank/DDBJ whole genome shotgun (WGS) entry which is preliminary data.</text>
</comment>